<dbReference type="eggNOG" id="ENOG502SY5H">
    <property type="taxonomic scope" value="Eukaryota"/>
</dbReference>
<sequence>MIRDPQFWKRFSTAVHQDDLEKQLMTAQSPKHPYVASSSSFTPVPLSLGSPLSQIHFPMSSPGQPPMVHLASLSGSTITSPLSPLSAEISSEPDDTSKPPVKEKRKSKALRRSTLQKTPSTKPLLRPNFTGSNIKLPHTSTSTSPSSISSPTSTTCSPHHSPLDPPPRIHHRASNPPSPFRPFFRAPNISTLSLSLSGRPSSRFKFVTTITADASHRDSWLVRQKRKERHRTWICWAFWIGLLLLVAAVVTTVLVLKSRGII</sequence>
<dbReference type="Proteomes" id="UP000016934">
    <property type="component" value="Unassembled WGS sequence"/>
</dbReference>
<dbReference type="OMA" id="KERHRTW"/>
<dbReference type="OrthoDB" id="5353310at2759"/>
<keyword evidence="2" id="KW-0812">Transmembrane</keyword>
<feature type="compositionally biased region" description="Polar residues" evidence="1">
    <location>
        <begin position="73"/>
        <end position="83"/>
    </location>
</feature>
<keyword evidence="2" id="KW-0472">Membrane</keyword>
<organism evidence="3 4">
    <name type="scientific">Cochliobolus sativus (strain ND90Pr / ATCC 201652)</name>
    <name type="common">Common root rot and spot blotch fungus</name>
    <name type="synonym">Bipolaris sorokiniana</name>
    <dbReference type="NCBI Taxonomy" id="665912"/>
    <lineage>
        <taxon>Eukaryota</taxon>
        <taxon>Fungi</taxon>
        <taxon>Dikarya</taxon>
        <taxon>Ascomycota</taxon>
        <taxon>Pezizomycotina</taxon>
        <taxon>Dothideomycetes</taxon>
        <taxon>Pleosporomycetidae</taxon>
        <taxon>Pleosporales</taxon>
        <taxon>Pleosporineae</taxon>
        <taxon>Pleosporaceae</taxon>
        <taxon>Bipolaris</taxon>
    </lineage>
</organism>
<dbReference type="RefSeq" id="XP_007699962.1">
    <property type="nucleotide sequence ID" value="XM_007701772.1"/>
</dbReference>
<evidence type="ECO:0000313" key="3">
    <source>
        <dbReference type="EMBL" id="EMD64063.1"/>
    </source>
</evidence>
<evidence type="ECO:0000256" key="2">
    <source>
        <dbReference type="SAM" id="Phobius"/>
    </source>
</evidence>
<dbReference type="AlphaFoldDB" id="M2S9S7"/>
<reference evidence="4" key="2">
    <citation type="journal article" date="2013" name="PLoS Genet.">
        <title>Comparative genome structure, secondary metabolite, and effector coding capacity across Cochliobolus pathogens.</title>
        <authorList>
            <person name="Condon B.J."/>
            <person name="Leng Y."/>
            <person name="Wu D."/>
            <person name="Bushley K.E."/>
            <person name="Ohm R.A."/>
            <person name="Otillar R."/>
            <person name="Martin J."/>
            <person name="Schackwitz W."/>
            <person name="Grimwood J."/>
            <person name="MohdZainudin N."/>
            <person name="Xue C."/>
            <person name="Wang R."/>
            <person name="Manning V.A."/>
            <person name="Dhillon B."/>
            <person name="Tu Z.J."/>
            <person name="Steffenson B.J."/>
            <person name="Salamov A."/>
            <person name="Sun H."/>
            <person name="Lowry S."/>
            <person name="LaButti K."/>
            <person name="Han J."/>
            <person name="Copeland A."/>
            <person name="Lindquist E."/>
            <person name="Barry K."/>
            <person name="Schmutz J."/>
            <person name="Baker S.E."/>
            <person name="Ciuffetti L.M."/>
            <person name="Grigoriev I.V."/>
            <person name="Zhong S."/>
            <person name="Turgeon B.G."/>
        </authorList>
    </citation>
    <scope>NUCLEOTIDE SEQUENCE [LARGE SCALE GENOMIC DNA]</scope>
    <source>
        <strain evidence="4">ND90Pr / ATCC 201652</strain>
    </source>
</reference>
<keyword evidence="4" id="KW-1185">Reference proteome</keyword>
<evidence type="ECO:0000256" key="1">
    <source>
        <dbReference type="SAM" id="MobiDB-lite"/>
    </source>
</evidence>
<protein>
    <submittedName>
        <fullName evidence="3">Uncharacterized protein</fullName>
    </submittedName>
</protein>
<dbReference type="EMBL" id="KB445643">
    <property type="protein sequence ID" value="EMD64063.1"/>
    <property type="molecule type" value="Genomic_DNA"/>
</dbReference>
<accession>M2S9S7</accession>
<feature type="transmembrane region" description="Helical" evidence="2">
    <location>
        <begin position="233"/>
        <end position="256"/>
    </location>
</feature>
<feature type="compositionally biased region" description="Low complexity" evidence="1">
    <location>
        <begin position="137"/>
        <end position="160"/>
    </location>
</feature>
<keyword evidence="2" id="KW-1133">Transmembrane helix</keyword>
<dbReference type="HOGENOM" id="CLU_1061770_0_0_1"/>
<name>M2S9S7_COCSN</name>
<evidence type="ECO:0000313" key="4">
    <source>
        <dbReference type="Proteomes" id="UP000016934"/>
    </source>
</evidence>
<reference evidence="3 4" key="1">
    <citation type="journal article" date="2012" name="PLoS Pathog.">
        <title>Diverse lifestyles and strategies of plant pathogenesis encoded in the genomes of eighteen Dothideomycetes fungi.</title>
        <authorList>
            <person name="Ohm R.A."/>
            <person name="Feau N."/>
            <person name="Henrissat B."/>
            <person name="Schoch C.L."/>
            <person name="Horwitz B.A."/>
            <person name="Barry K.W."/>
            <person name="Condon B.J."/>
            <person name="Copeland A.C."/>
            <person name="Dhillon B."/>
            <person name="Glaser F."/>
            <person name="Hesse C.N."/>
            <person name="Kosti I."/>
            <person name="LaButti K."/>
            <person name="Lindquist E.A."/>
            <person name="Lucas S."/>
            <person name="Salamov A.A."/>
            <person name="Bradshaw R.E."/>
            <person name="Ciuffetti L."/>
            <person name="Hamelin R.C."/>
            <person name="Kema G.H.J."/>
            <person name="Lawrence C."/>
            <person name="Scott J.A."/>
            <person name="Spatafora J.W."/>
            <person name="Turgeon B.G."/>
            <person name="de Wit P.J.G.M."/>
            <person name="Zhong S."/>
            <person name="Goodwin S.B."/>
            <person name="Grigoriev I.V."/>
        </authorList>
    </citation>
    <scope>NUCLEOTIDE SEQUENCE [LARGE SCALE GENOMIC DNA]</scope>
    <source>
        <strain evidence="4">ND90Pr / ATCC 201652</strain>
    </source>
</reference>
<gene>
    <name evidence="3" type="ORF">COCSADRAFT_320659</name>
</gene>
<dbReference type="GeneID" id="19136630"/>
<dbReference type="KEGG" id="bsc:COCSADRAFT_320659"/>
<feature type="region of interest" description="Disordered" evidence="1">
    <location>
        <begin position="70"/>
        <end position="177"/>
    </location>
</feature>
<proteinExistence type="predicted"/>